<dbReference type="GO" id="GO:0034220">
    <property type="term" value="P:monoatomic ion transmembrane transport"/>
    <property type="evidence" value="ECO:0007669"/>
    <property type="project" value="UniProtKB-KW"/>
</dbReference>
<dbReference type="AlphaFoldDB" id="A0A183G3G4"/>
<keyword evidence="15" id="KW-1185">Reference proteome</keyword>
<keyword evidence="5" id="KW-0812">Transmembrane</keyword>
<keyword evidence="4" id="KW-1003">Cell membrane</keyword>
<comment type="similarity">
    <text evidence="12">Belongs to the pannexin family.</text>
</comment>
<dbReference type="PANTHER" id="PTHR11893:SF20">
    <property type="entry name" value="INNEXIN-3"/>
    <property type="match status" value="1"/>
</dbReference>
<dbReference type="PROSITE" id="PS51013">
    <property type="entry name" value="PANNEXIN"/>
    <property type="match status" value="1"/>
</dbReference>
<evidence type="ECO:0000256" key="8">
    <source>
        <dbReference type="ARBA" id="ARBA00022989"/>
    </source>
</evidence>
<feature type="region of interest" description="Disordered" evidence="13">
    <location>
        <begin position="276"/>
        <end position="296"/>
    </location>
</feature>
<dbReference type="GO" id="GO:0005921">
    <property type="term" value="C:gap junction"/>
    <property type="evidence" value="ECO:0007669"/>
    <property type="project" value="UniProtKB-SubCell"/>
</dbReference>
<dbReference type="Pfam" id="PF00876">
    <property type="entry name" value="Innexin"/>
    <property type="match status" value="1"/>
</dbReference>
<dbReference type="GO" id="GO:0005243">
    <property type="term" value="F:gap junction channel activity"/>
    <property type="evidence" value="ECO:0007669"/>
    <property type="project" value="TreeGrafter"/>
</dbReference>
<keyword evidence="10" id="KW-0472">Membrane</keyword>
<evidence type="ECO:0000256" key="4">
    <source>
        <dbReference type="ARBA" id="ARBA00022475"/>
    </source>
</evidence>
<name>A0A183G3G4_HELPZ</name>
<dbReference type="Proteomes" id="UP000050761">
    <property type="component" value="Unassembled WGS sequence"/>
</dbReference>
<keyword evidence="7" id="KW-0965">Cell junction</keyword>
<keyword evidence="11 12" id="KW-0407">Ion channel</keyword>
<evidence type="ECO:0000256" key="12">
    <source>
        <dbReference type="RuleBase" id="RU010713"/>
    </source>
</evidence>
<dbReference type="PRINTS" id="PR01262">
    <property type="entry name" value="INNEXIN"/>
</dbReference>
<dbReference type="InterPro" id="IPR000990">
    <property type="entry name" value="Innexin"/>
</dbReference>
<feature type="compositionally biased region" description="Polar residues" evidence="13">
    <location>
        <begin position="361"/>
        <end position="375"/>
    </location>
</feature>
<evidence type="ECO:0000256" key="5">
    <source>
        <dbReference type="ARBA" id="ARBA00022692"/>
    </source>
</evidence>
<organism evidence="15 16">
    <name type="scientific">Heligmosomoides polygyrus</name>
    <name type="common">Parasitic roundworm</name>
    <dbReference type="NCBI Taxonomy" id="6339"/>
    <lineage>
        <taxon>Eukaryota</taxon>
        <taxon>Metazoa</taxon>
        <taxon>Ecdysozoa</taxon>
        <taxon>Nematoda</taxon>
        <taxon>Chromadorea</taxon>
        <taxon>Rhabditida</taxon>
        <taxon>Rhabditina</taxon>
        <taxon>Rhabditomorpha</taxon>
        <taxon>Strongyloidea</taxon>
        <taxon>Heligmosomidae</taxon>
        <taxon>Heligmosomoides</taxon>
    </lineage>
</organism>
<evidence type="ECO:0000256" key="3">
    <source>
        <dbReference type="ARBA" id="ARBA00022448"/>
    </source>
</evidence>
<comment type="function">
    <text evidence="12">Structural component of the gap junctions.</text>
</comment>
<reference evidence="16" key="1">
    <citation type="submission" date="2019-09" db="UniProtKB">
        <authorList>
            <consortium name="WormBaseParasite"/>
        </authorList>
    </citation>
    <scope>IDENTIFICATION</scope>
</reference>
<evidence type="ECO:0000313" key="15">
    <source>
        <dbReference type="Proteomes" id="UP000050761"/>
    </source>
</evidence>
<dbReference type="GO" id="GO:0005886">
    <property type="term" value="C:plasma membrane"/>
    <property type="evidence" value="ECO:0007669"/>
    <property type="project" value="UniProtKB-SubCell"/>
</dbReference>
<feature type="signal peptide" evidence="14">
    <location>
        <begin position="1"/>
        <end position="20"/>
    </location>
</feature>
<feature type="region of interest" description="Disordered" evidence="13">
    <location>
        <begin position="317"/>
        <end position="400"/>
    </location>
</feature>
<keyword evidence="14" id="KW-0732">Signal</keyword>
<dbReference type="PANTHER" id="PTHR11893">
    <property type="entry name" value="INNEXIN"/>
    <property type="match status" value="1"/>
</dbReference>
<evidence type="ECO:0000256" key="9">
    <source>
        <dbReference type="ARBA" id="ARBA00023065"/>
    </source>
</evidence>
<proteinExistence type="inferred from homology"/>
<comment type="subcellular location">
    <subcellularLocation>
        <location evidence="1">Cell junction</location>
        <location evidence="1">Gap junction</location>
    </subcellularLocation>
    <subcellularLocation>
        <location evidence="2 12">Cell membrane</location>
        <topology evidence="2 12">Multi-pass membrane protein</topology>
    </subcellularLocation>
</comment>
<evidence type="ECO:0000256" key="7">
    <source>
        <dbReference type="ARBA" id="ARBA00022949"/>
    </source>
</evidence>
<keyword evidence="9 12" id="KW-0406">Ion transport</keyword>
<gene>
    <name evidence="12" type="primary">inx</name>
</gene>
<evidence type="ECO:0000256" key="6">
    <source>
        <dbReference type="ARBA" id="ARBA00022868"/>
    </source>
</evidence>
<sequence length="412" mass="45549">LFLQALFFLVPKLFWKLVGSHWCHGIDLETAIVEAEKLRTLVGEDRATALSSLAHFIHDVLESKRKRTYLGSSLASICYVVTKWLEVINGLGQLYMLASFVGEGDFLWGFHLLVTVLNGTDDPNTGMFPRIVLCDVARFALANLHQEHMQCVLMLNFINEKIYTFLWFWIVFITLASTFSAIRQTVALLFPVYRGLVADNFLPTQDVLFSNAAAEHGVRPTAVTSRALVDFFVHKVLRCDGILLLSFIHGNVGGLVTHDIAHQLWKITVQPSFKTGATGSESECPPKKKDSSGLYWPDFNNLPETVRKVGIGKRMEAAGDPHSSAFNNNKHHAVAQPRTRSLSVGQNLEAEAPTAPMESPVESSPLISEGSTQAVDDQPCPIQSLRASPGSSRRRLNNMGPGVALVDNRLLK</sequence>
<keyword evidence="8" id="KW-1133">Transmembrane helix</keyword>
<keyword evidence="6" id="KW-0303">Gap junction</keyword>
<protein>
    <recommendedName>
        <fullName evidence="12">Innexin</fullName>
    </recommendedName>
</protein>
<evidence type="ECO:0000256" key="1">
    <source>
        <dbReference type="ARBA" id="ARBA00004610"/>
    </source>
</evidence>
<evidence type="ECO:0000313" key="16">
    <source>
        <dbReference type="WBParaSite" id="HPBE_0001594201-mRNA-1"/>
    </source>
</evidence>
<evidence type="ECO:0000256" key="13">
    <source>
        <dbReference type="SAM" id="MobiDB-lite"/>
    </source>
</evidence>
<feature type="chain" id="PRO_5008149629" description="Innexin" evidence="14">
    <location>
        <begin position="21"/>
        <end position="412"/>
    </location>
</feature>
<evidence type="ECO:0000256" key="10">
    <source>
        <dbReference type="ARBA" id="ARBA00023136"/>
    </source>
</evidence>
<keyword evidence="3 12" id="KW-0813">Transport</keyword>
<accession>A0A183G3G4</accession>
<evidence type="ECO:0000256" key="11">
    <source>
        <dbReference type="ARBA" id="ARBA00023303"/>
    </source>
</evidence>
<evidence type="ECO:0000256" key="14">
    <source>
        <dbReference type="SAM" id="SignalP"/>
    </source>
</evidence>
<dbReference type="WBParaSite" id="HPBE_0001594201-mRNA-1">
    <property type="protein sequence ID" value="HPBE_0001594201-mRNA-1"/>
    <property type="gene ID" value="HPBE_0001594201"/>
</dbReference>
<evidence type="ECO:0000256" key="2">
    <source>
        <dbReference type="ARBA" id="ARBA00004651"/>
    </source>
</evidence>